<dbReference type="Gene3D" id="3.40.50.2000">
    <property type="entry name" value="Glycogen Phosphorylase B"/>
    <property type="match status" value="2"/>
</dbReference>
<dbReference type="PANTHER" id="PTHR48046">
    <property type="entry name" value="UDP-GLYCOSYLTRANSFERASE 72E1"/>
    <property type="match status" value="1"/>
</dbReference>
<evidence type="ECO:0000256" key="3">
    <source>
        <dbReference type="ARBA" id="ARBA00022679"/>
    </source>
</evidence>
<proteinExistence type="inferred from homology"/>
<dbReference type="Proteomes" id="UP000275267">
    <property type="component" value="Unassembled WGS sequence"/>
</dbReference>
<evidence type="ECO:0000313" key="6">
    <source>
        <dbReference type="Proteomes" id="UP000275267"/>
    </source>
</evidence>
<evidence type="ECO:0000256" key="1">
    <source>
        <dbReference type="ARBA" id="ARBA00009995"/>
    </source>
</evidence>
<sequence length="235" mass="24717">MTGHLVLAIAAFQELSGQGVYPPVYPVGPFVRSCADDAAAQHGCLCWLDDQPDGSVLLYICFGSGGTLSVEQTAELAAGLEACGQRFLDKDSSAAYLDAAGHGGDDPLSFLPEGFTGRTKGVGLCVPHWVPQVEVPHHRTVGGFLSHCGWSSTLEAVDVGVPMLAWPLFAEQRMNAVMLEQRAGMALRPASARDGCRVVPREVVVAVVRELIYIYGGGEGEGGEEESEGNEEGGG</sequence>
<dbReference type="InterPro" id="IPR002213">
    <property type="entry name" value="UDP_glucos_trans"/>
</dbReference>
<dbReference type="EMBL" id="PQIB02000010">
    <property type="protein sequence ID" value="RLM92271.1"/>
    <property type="molecule type" value="Genomic_DNA"/>
</dbReference>
<organism evidence="5 6">
    <name type="scientific">Panicum miliaceum</name>
    <name type="common">Proso millet</name>
    <name type="synonym">Broomcorn millet</name>
    <dbReference type="NCBI Taxonomy" id="4540"/>
    <lineage>
        <taxon>Eukaryota</taxon>
        <taxon>Viridiplantae</taxon>
        <taxon>Streptophyta</taxon>
        <taxon>Embryophyta</taxon>
        <taxon>Tracheophyta</taxon>
        <taxon>Spermatophyta</taxon>
        <taxon>Magnoliopsida</taxon>
        <taxon>Liliopsida</taxon>
        <taxon>Poales</taxon>
        <taxon>Poaceae</taxon>
        <taxon>PACMAD clade</taxon>
        <taxon>Panicoideae</taxon>
        <taxon>Panicodae</taxon>
        <taxon>Paniceae</taxon>
        <taxon>Panicinae</taxon>
        <taxon>Panicum</taxon>
        <taxon>Panicum sect. Panicum</taxon>
    </lineage>
</organism>
<dbReference type="PANTHER" id="PTHR48046:SF1">
    <property type="entry name" value="GLYCOSYLTRANSFERASE-RELATED"/>
    <property type="match status" value="1"/>
</dbReference>
<comment type="similarity">
    <text evidence="1">Belongs to the UDP-glycosyltransferase family.</text>
</comment>
<name>A0A3L6QYY4_PANMI</name>
<evidence type="ECO:0000256" key="2">
    <source>
        <dbReference type="ARBA" id="ARBA00022676"/>
    </source>
</evidence>
<feature type="chain" id="PRO_5018065553" description="UDP-glycosyltransferases domain-containing protein" evidence="4">
    <location>
        <begin position="18"/>
        <end position="235"/>
    </location>
</feature>
<dbReference type="OrthoDB" id="5835829at2759"/>
<accession>A0A3L6QYY4</accession>
<dbReference type="AlphaFoldDB" id="A0A3L6QYY4"/>
<evidence type="ECO:0000256" key="4">
    <source>
        <dbReference type="SAM" id="SignalP"/>
    </source>
</evidence>
<protein>
    <recommendedName>
        <fullName evidence="7">UDP-glycosyltransferases domain-containing protein</fullName>
    </recommendedName>
</protein>
<dbReference type="CDD" id="cd03784">
    <property type="entry name" value="GT1_Gtf-like"/>
    <property type="match status" value="1"/>
</dbReference>
<keyword evidence="4" id="KW-0732">Signal</keyword>
<keyword evidence="3" id="KW-0808">Transferase</keyword>
<keyword evidence="6" id="KW-1185">Reference proteome</keyword>
<evidence type="ECO:0008006" key="7">
    <source>
        <dbReference type="Google" id="ProtNLM"/>
    </source>
</evidence>
<dbReference type="Pfam" id="PF00201">
    <property type="entry name" value="UDPGT"/>
    <property type="match status" value="1"/>
</dbReference>
<reference evidence="6" key="1">
    <citation type="journal article" date="2019" name="Nat. Commun.">
        <title>The genome of broomcorn millet.</title>
        <authorList>
            <person name="Zou C."/>
            <person name="Miki D."/>
            <person name="Li D."/>
            <person name="Tang Q."/>
            <person name="Xiao L."/>
            <person name="Rajput S."/>
            <person name="Deng P."/>
            <person name="Jia W."/>
            <person name="Huang R."/>
            <person name="Zhang M."/>
            <person name="Sun Y."/>
            <person name="Hu J."/>
            <person name="Fu X."/>
            <person name="Schnable P.S."/>
            <person name="Li F."/>
            <person name="Zhang H."/>
            <person name="Feng B."/>
            <person name="Zhu X."/>
            <person name="Liu R."/>
            <person name="Schnable J.C."/>
            <person name="Zhu J.-K."/>
            <person name="Zhang H."/>
        </authorList>
    </citation>
    <scope>NUCLEOTIDE SEQUENCE [LARGE SCALE GENOMIC DNA]</scope>
</reference>
<dbReference type="GO" id="GO:0008194">
    <property type="term" value="F:UDP-glycosyltransferase activity"/>
    <property type="evidence" value="ECO:0007669"/>
    <property type="project" value="InterPro"/>
</dbReference>
<gene>
    <name evidence="5" type="ORF">C2845_PM08G19210</name>
</gene>
<feature type="signal peptide" evidence="4">
    <location>
        <begin position="1"/>
        <end position="17"/>
    </location>
</feature>
<comment type="caution">
    <text evidence="5">The sequence shown here is derived from an EMBL/GenBank/DDBJ whole genome shotgun (WGS) entry which is preliminary data.</text>
</comment>
<dbReference type="SUPFAM" id="SSF53756">
    <property type="entry name" value="UDP-Glycosyltransferase/glycogen phosphorylase"/>
    <property type="match status" value="1"/>
</dbReference>
<keyword evidence="2" id="KW-0328">Glycosyltransferase</keyword>
<evidence type="ECO:0000313" key="5">
    <source>
        <dbReference type="EMBL" id="RLM92271.1"/>
    </source>
</evidence>
<dbReference type="FunFam" id="3.40.50.2000:FF:000056">
    <property type="entry name" value="Glycosyltransferase"/>
    <property type="match status" value="1"/>
</dbReference>